<evidence type="ECO:0000256" key="4">
    <source>
        <dbReference type="SAM" id="MobiDB-lite"/>
    </source>
</evidence>
<protein>
    <submittedName>
        <fullName evidence="6">Putative RNA-binding protein</fullName>
    </submittedName>
</protein>
<evidence type="ECO:0000256" key="2">
    <source>
        <dbReference type="ARBA" id="ARBA00022884"/>
    </source>
</evidence>
<dbReference type="PANTHER" id="PTHR48025:SF1">
    <property type="entry name" value="RRM DOMAIN-CONTAINING PROTEIN"/>
    <property type="match status" value="1"/>
</dbReference>
<accession>G0U9R9</accession>
<dbReference type="InterPro" id="IPR000504">
    <property type="entry name" value="RRM_dom"/>
</dbReference>
<dbReference type="VEuPathDB" id="TriTrypDB:TvY486_1100350"/>
<sequence length="172" mass="19280">MEHDQGSVPSSVAQSPAGAETRKMEGDVHTSGAPLIAPRNNCATDPEPLRNLIVNYLPPMMDESQLYQLFAQFGPIESVKIIYDKETKESRGYGFVKYVYFPSASHAMNLLNGYHIAGKRLKVAFANAEAAMESFKAMRETAVMFSYHQQLAMQNIFYHQMLLVQQQQQDAA</sequence>
<name>G0U9R9_TRYVY</name>
<reference evidence="6" key="1">
    <citation type="journal article" date="2012" name="Proc. Natl. Acad. Sci. U.S.A.">
        <title>Antigenic diversity is generated by distinct evolutionary mechanisms in African trypanosome species.</title>
        <authorList>
            <person name="Jackson A.P."/>
            <person name="Berry A."/>
            <person name="Aslett M."/>
            <person name="Allison H.C."/>
            <person name="Burton P."/>
            <person name="Vavrova-Anderson J."/>
            <person name="Brown R."/>
            <person name="Browne H."/>
            <person name="Corton N."/>
            <person name="Hauser H."/>
            <person name="Gamble J."/>
            <person name="Gilderthorp R."/>
            <person name="Marcello L."/>
            <person name="McQuillan J."/>
            <person name="Otto T.D."/>
            <person name="Quail M.A."/>
            <person name="Sanders M.J."/>
            <person name="van Tonder A."/>
            <person name="Ginger M.L."/>
            <person name="Field M.C."/>
            <person name="Barry J.D."/>
            <person name="Hertz-Fowler C."/>
            <person name="Berriman M."/>
        </authorList>
    </citation>
    <scope>NUCLEOTIDE SEQUENCE</scope>
    <source>
        <strain evidence="6">Y486</strain>
    </source>
</reference>
<dbReference type="EMBL" id="HE573027">
    <property type="protein sequence ID" value="CCC52550.1"/>
    <property type="molecule type" value="Genomic_DNA"/>
</dbReference>
<dbReference type="AlphaFoldDB" id="G0U9R9"/>
<feature type="region of interest" description="Disordered" evidence="4">
    <location>
        <begin position="1"/>
        <end position="42"/>
    </location>
</feature>
<dbReference type="PANTHER" id="PTHR48025">
    <property type="entry name" value="OS02G0815200 PROTEIN"/>
    <property type="match status" value="1"/>
</dbReference>
<organism evidence="6">
    <name type="scientific">Trypanosoma vivax (strain Y486)</name>
    <dbReference type="NCBI Taxonomy" id="1055687"/>
    <lineage>
        <taxon>Eukaryota</taxon>
        <taxon>Discoba</taxon>
        <taxon>Euglenozoa</taxon>
        <taxon>Kinetoplastea</taxon>
        <taxon>Metakinetoplastina</taxon>
        <taxon>Trypanosomatida</taxon>
        <taxon>Trypanosomatidae</taxon>
        <taxon>Trypanosoma</taxon>
        <taxon>Duttonella</taxon>
    </lineage>
</organism>
<evidence type="ECO:0000259" key="5">
    <source>
        <dbReference type="PROSITE" id="PS50102"/>
    </source>
</evidence>
<dbReference type="GO" id="GO:1990904">
    <property type="term" value="C:ribonucleoprotein complex"/>
    <property type="evidence" value="ECO:0007669"/>
    <property type="project" value="InterPro"/>
</dbReference>
<dbReference type="SMART" id="SM00360">
    <property type="entry name" value="RRM"/>
    <property type="match status" value="1"/>
</dbReference>
<evidence type="ECO:0000256" key="3">
    <source>
        <dbReference type="PROSITE-ProRule" id="PRU00176"/>
    </source>
</evidence>
<dbReference type="InterPro" id="IPR012677">
    <property type="entry name" value="Nucleotide-bd_a/b_plait_sf"/>
</dbReference>
<dbReference type="GO" id="GO:0003729">
    <property type="term" value="F:mRNA binding"/>
    <property type="evidence" value="ECO:0007669"/>
    <property type="project" value="UniProtKB-ARBA"/>
</dbReference>
<dbReference type="GO" id="GO:0010629">
    <property type="term" value="P:negative regulation of gene expression"/>
    <property type="evidence" value="ECO:0007669"/>
    <property type="project" value="UniProtKB-ARBA"/>
</dbReference>
<dbReference type="Pfam" id="PF00076">
    <property type="entry name" value="RRM_1"/>
    <property type="match status" value="1"/>
</dbReference>
<dbReference type="FunFam" id="3.30.70.330:FF:000383">
    <property type="entry name" value="Sex lethal, isoform D"/>
    <property type="match status" value="1"/>
</dbReference>
<dbReference type="SUPFAM" id="SSF54928">
    <property type="entry name" value="RNA-binding domain, RBD"/>
    <property type="match status" value="1"/>
</dbReference>
<dbReference type="InterPro" id="IPR035979">
    <property type="entry name" value="RBD_domain_sf"/>
</dbReference>
<proteinExistence type="predicted"/>
<dbReference type="GO" id="GO:0009967">
    <property type="term" value="P:positive regulation of signal transduction"/>
    <property type="evidence" value="ECO:0007669"/>
    <property type="project" value="UniProtKB-ARBA"/>
</dbReference>
<dbReference type="GO" id="GO:0005737">
    <property type="term" value="C:cytoplasm"/>
    <property type="evidence" value="ECO:0007669"/>
    <property type="project" value="UniProtKB-ARBA"/>
</dbReference>
<keyword evidence="1" id="KW-0677">Repeat</keyword>
<dbReference type="OMA" id="NYLPPMM"/>
<dbReference type="Gene3D" id="3.30.70.330">
    <property type="match status" value="1"/>
</dbReference>
<dbReference type="PROSITE" id="PS50102">
    <property type="entry name" value="RRM"/>
    <property type="match status" value="1"/>
</dbReference>
<dbReference type="PRINTS" id="PR00961">
    <property type="entry name" value="HUDSXLRNA"/>
</dbReference>
<dbReference type="InterPro" id="IPR050502">
    <property type="entry name" value="Euk_RNA-bind_prot"/>
</dbReference>
<evidence type="ECO:0000256" key="1">
    <source>
        <dbReference type="ARBA" id="ARBA00022737"/>
    </source>
</evidence>
<evidence type="ECO:0000313" key="6">
    <source>
        <dbReference type="EMBL" id="CCC52550.1"/>
    </source>
</evidence>
<gene>
    <name evidence="6" type="ORF">TVY486_1100350</name>
</gene>
<keyword evidence="2 3" id="KW-0694">RNA-binding</keyword>
<feature type="domain" description="RRM" evidence="5">
    <location>
        <begin position="50"/>
        <end position="128"/>
    </location>
</feature>
<dbReference type="InterPro" id="IPR002343">
    <property type="entry name" value="Hud_Sxl_RNA"/>
</dbReference>